<dbReference type="Proteomes" id="UP001459277">
    <property type="component" value="Unassembled WGS sequence"/>
</dbReference>
<sequence length="184" mass="20707">MGGSFFFFIESKSFEFSVEEGGSFFLLRIFESSRAALRSVFMGKECAKRLLTMLEDHNYSEPPIHFARTVRDGEIVFNLQLGFNAHGSFLMISELLHGRQKGFIVVPEQKLGSGWRGFGSYLRKALAPGSLAINLPPKLFPASKYKPPNPSQLRWCKANNPKLTGKQRLREGRTMAAEVTEESI</sequence>
<name>A0AAW2CA42_9ROSI</name>
<comment type="caution">
    <text evidence="1">The sequence shown here is derived from an EMBL/GenBank/DDBJ whole genome shotgun (WGS) entry which is preliminary data.</text>
</comment>
<reference evidence="1 2" key="1">
    <citation type="submission" date="2024-01" db="EMBL/GenBank/DDBJ databases">
        <title>A telomere-to-telomere, gap-free genome of sweet tea (Lithocarpus litseifolius).</title>
        <authorList>
            <person name="Zhou J."/>
        </authorList>
    </citation>
    <scope>NUCLEOTIDE SEQUENCE [LARGE SCALE GENOMIC DNA]</scope>
    <source>
        <strain evidence="1">Zhou-2022a</strain>
        <tissue evidence="1">Leaf</tissue>
    </source>
</reference>
<keyword evidence="2" id="KW-1185">Reference proteome</keyword>
<evidence type="ECO:0000313" key="2">
    <source>
        <dbReference type="Proteomes" id="UP001459277"/>
    </source>
</evidence>
<accession>A0AAW2CA42</accession>
<evidence type="ECO:0000313" key="1">
    <source>
        <dbReference type="EMBL" id="KAK9995176.1"/>
    </source>
</evidence>
<dbReference type="AlphaFoldDB" id="A0AAW2CA42"/>
<dbReference type="EMBL" id="JAZDWU010000008">
    <property type="protein sequence ID" value="KAK9995176.1"/>
    <property type="molecule type" value="Genomic_DNA"/>
</dbReference>
<gene>
    <name evidence="1" type="ORF">SO802_024879</name>
</gene>
<protein>
    <submittedName>
        <fullName evidence="1">Uncharacterized protein</fullName>
    </submittedName>
</protein>
<organism evidence="1 2">
    <name type="scientific">Lithocarpus litseifolius</name>
    <dbReference type="NCBI Taxonomy" id="425828"/>
    <lineage>
        <taxon>Eukaryota</taxon>
        <taxon>Viridiplantae</taxon>
        <taxon>Streptophyta</taxon>
        <taxon>Embryophyta</taxon>
        <taxon>Tracheophyta</taxon>
        <taxon>Spermatophyta</taxon>
        <taxon>Magnoliopsida</taxon>
        <taxon>eudicotyledons</taxon>
        <taxon>Gunneridae</taxon>
        <taxon>Pentapetalae</taxon>
        <taxon>rosids</taxon>
        <taxon>fabids</taxon>
        <taxon>Fagales</taxon>
        <taxon>Fagaceae</taxon>
        <taxon>Lithocarpus</taxon>
    </lineage>
</organism>
<proteinExistence type="predicted"/>